<feature type="transmembrane region" description="Helical" evidence="4">
    <location>
        <begin position="158"/>
        <end position="181"/>
    </location>
</feature>
<dbReference type="InterPro" id="IPR011701">
    <property type="entry name" value="MFS"/>
</dbReference>
<dbReference type="GO" id="GO:0022857">
    <property type="term" value="F:transmembrane transporter activity"/>
    <property type="evidence" value="ECO:0007669"/>
    <property type="project" value="InterPro"/>
</dbReference>
<dbReference type="PANTHER" id="PTHR23521:SF3">
    <property type="entry name" value="MFS TRANSPORTER"/>
    <property type="match status" value="1"/>
</dbReference>
<evidence type="ECO:0000256" key="2">
    <source>
        <dbReference type="ARBA" id="ARBA00022989"/>
    </source>
</evidence>
<dbReference type="PANTHER" id="PTHR23521">
    <property type="entry name" value="TRANSPORTER MFS SUPERFAMILY"/>
    <property type="match status" value="1"/>
</dbReference>
<feature type="transmembrane region" description="Helical" evidence="4">
    <location>
        <begin position="236"/>
        <end position="253"/>
    </location>
</feature>
<comment type="caution">
    <text evidence="6">The sequence shown here is derived from an EMBL/GenBank/DDBJ whole genome shotgun (WGS) entry which is preliminary data.</text>
</comment>
<feature type="transmembrane region" description="Helical" evidence="4">
    <location>
        <begin position="291"/>
        <end position="313"/>
    </location>
</feature>
<proteinExistence type="predicted"/>
<feature type="transmembrane region" description="Helical" evidence="4">
    <location>
        <begin position="97"/>
        <end position="119"/>
    </location>
</feature>
<dbReference type="PROSITE" id="PS50850">
    <property type="entry name" value="MFS"/>
    <property type="match status" value="1"/>
</dbReference>
<dbReference type="InterPro" id="IPR036259">
    <property type="entry name" value="MFS_trans_sf"/>
</dbReference>
<protein>
    <submittedName>
        <fullName evidence="6">Putative MFS family arabinose efflux permease</fullName>
    </submittedName>
</protein>
<dbReference type="CDD" id="cd17477">
    <property type="entry name" value="MFS_YcaD_like"/>
    <property type="match status" value="1"/>
</dbReference>
<evidence type="ECO:0000259" key="5">
    <source>
        <dbReference type="PROSITE" id="PS50850"/>
    </source>
</evidence>
<feature type="transmembrane region" description="Helical" evidence="4">
    <location>
        <begin position="7"/>
        <end position="29"/>
    </location>
</feature>
<evidence type="ECO:0000256" key="1">
    <source>
        <dbReference type="ARBA" id="ARBA00022692"/>
    </source>
</evidence>
<dbReference type="InterPro" id="IPR020846">
    <property type="entry name" value="MFS_dom"/>
</dbReference>
<feature type="transmembrane region" description="Helical" evidence="4">
    <location>
        <begin position="356"/>
        <end position="374"/>
    </location>
</feature>
<feature type="transmembrane region" description="Helical" evidence="4">
    <location>
        <begin position="325"/>
        <end position="350"/>
    </location>
</feature>
<evidence type="ECO:0000313" key="7">
    <source>
        <dbReference type="Proteomes" id="UP000295391"/>
    </source>
</evidence>
<feature type="transmembrane region" description="Helical" evidence="4">
    <location>
        <begin position="131"/>
        <end position="152"/>
    </location>
</feature>
<evidence type="ECO:0000313" key="6">
    <source>
        <dbReference type="EMBL" id="TDQ66257.1"/>
    </source>
</evidence>
<dbReference type="Pfam" id="PF07690">
    <property type="entry name" value="MFS_1"/>
    <property type="match status" value="2"/>
</dbReference>
<dbReference type="RefSeq" id="WP_133570962.1">
    <property type="nucleotide sequence ID" value="NZ_SNYR01000001.1"/>
</dbReference>
<dbReference type="EMBL" id="SNYR01000001">
    <property type="protein sequence ID" value="TDQ66257.1"/>
    <property type="molecule type" value="Genomic_DNA"/>
</dbReference>
<keyword evidence="1 4" id="KW-0812">Transmembrane</keyword>
<dbReference type="OrthoDB" id="9810614at2"/>
<feature type="transmembrane region" description="Helical" evidence="4">
    <location>
        <begin position="202"/>
        <end position="224"/>
    </location>
</feature>
<keyword evidence="7" id="KW-1185">Reference proteome</keyword>
<feature type="transmembrane region" description="Helical" evidence="4">
    <location>
        <begin position="73"/>
        <end position="91"/>
    </location>
</feature>
<dbReference type="Gene3D" id="1.20.1250.20">
    <property type="entry name" value="MFS general substrate transporter like domains"/>
    <property type="match status" value="2"/>
</dbReference>
<dbReference type="Proteomes" id="UP000295391">
    <property type="component" value="Unassembled WGS sequence"/>
</dbReference>
<dbReference type="AlphaFoldDB" id="A0A4R6VU73"/>
<sequence>MWIAIRAAWPLFVGMVLLMVSNGLLSTILTIRAQEIGFNETTIGLVQSGYPIGFILSCFITPIMINHSGHVRVFAALVSIASTSALIHLITNDPVSWGAMRILSGFCFSGIYIVAESWLNSLADNKNRGSLLSSYFVVQTAGYMAGQLMIGLSAPGDITLFIFISVLLSVSLVPILIAATTQPSLEEPQRVTLVELFNISPMAVIGGFFIGIANGGLAFVTAIYARKVGLSVSETGYLLAASTLGGLLLQFPLGKLSDLFDRRIIIVGASLVNGLVCFVMVYIGTPHLYPLFLFGGFLIMGGFTLPVYSICMAHMNDYLKPQQMVAASSTLVLVFSTGMVIGPIGGAFALDRFGGTGMYVFYALVALVLAGTGIQRLVASDKGEVDDKDAIVPITPTITPEATQMHVDDMPATKAS</sequence>
<accession>A0A4R6VU73</accession>
<feature type="domain" description="Major facilitator superfamily (MFS) profile" evidence="5">
    <location>
        <begin position="199"/>
        <end position="416"/>
    </location>
</feature>
<dbReference type="InterPro" id="IPR047200">
    <property type="entry name" value="MFS_YcaD-like"/>
</dbReference>
<gene>
    <name evidence="6" type="ORF">ATL17_0248</name>
</gene>
<keyword evidence="2 4" id="KW-1133">Transmembrane helix</keyword>
<evidence type="ECO:0000256" key="4">
    <source>
        <dbReference type="SAM" id="Phobius"/>
    </source>
</evidence>
<reference evidence="6 7" key="1">
    <citation type="submission" date="2019-03" db="EMBL/GenBank/DDBJ databases">
        <title>Genomic Encyclopedia of Type Strains, Phase III (KMG-III): the genomes of soil and plant-associated and newly described type strains.</title>
        <authorList>
            <person name="Whitman W."/>
        </authorList>
    </citation>
    <scope>NUCLEOTIDE SEQUENCE [LARGE SCALE GENOMIC DNA]</scope>
    <source>
        <strain evidence="6 7">CGMCC 1.7002</strain>
    </source>
</reference>
<name>A0A4R6VU73_9HYPH</name>
<dbReference type="GO" id="GO:0005886">
    <property type="term" value="C:plasma membrane"/>
    <property type="evidence" value="ECO:0007669"/>
    <property type="project" value="TreeGrafter"/>
</dbReference>
<dbReference type="SUPFAM" id="SSF103473">
    <property type="entry name" value="MFS general substrate transporter"/>
    <property type="match status" value="1"/>
</dbReference>
<feature type="transmembrane region" description="Helical" evidence="4">
    <location>
        <begin position="265"/>
        <end position="285"/>
    </location>
</feature>
<evidence type="ECO:0000256" key="3">
    <source>
        <dbReference type="ARBA" id="ARBA00023136"/>
    </source>
</evidence>
<organism evidence="6 7">
    <name type="scientific">Maritalea mobilis</name>
    <dbReference type="NCBI Taxonomy" id="483324"/>
    <lineage>
        <taxon>Bacteria</taxon>
        <taxon>Pseudomonadati</taxon>
        <taxon>Pseudomonadota</taxon>
        <taxon>Alphaproteobacteria</taxon>
        <taxon>Hyphomicrobiales</taxon>
        <taxon>Devosiaceae</taxon>
        <taxon>Maritalea</taxon>
    </lineage>
</organism>
<feature type="transmembrane region" description="Helical" evidence="4">
    <location>
        <begin position="49"/>
        <end position="66"/>
    </location>
</feature>
<keyword evidence="3 4" id="KW-0472">Membrane</keyword>